<keyword evidence="9" id="KW-0472">Membrane</keyword>
<comment type="subcellular location">
    <subcellularLocation>
        <location evidence="1">Cell outer membrane</location>
        <topology evidence="1">Multi-pass membrane protein</topology>
    </subcellularLocation>
</comment>
<keyword evidence="8" id="KW-0626">Porin</keyword>
<dbReference type="PANTHER" id="PTHR34501:SF9">
    <property type="entry name" value="MAJOR OUTER MEMBRANE PROTEIN P.IA"/>
    <property type="match status" value="1"/>
</dbReference>
<dbReference type="Gene3D" id="2.40.160.10">
    <property type="entry name" value="Porin"/>
    <property type="match status" value="1"/>
</dbReference>
<keyword evidence="13" id="KW-1185">Reference proteome</keyword>
<keyword evidence="6" id="KW-0732">Signal</keyword>
<comment type="caution">
    <text evidence="12">The sequence shown here is derived from an EMBL/GenBank/DDBJ whole genome shotgun (WGS) entry which is preliminary data.</text>
</comment>
<keyword evidence="7" id="KW-0406">Ion transport</keyword>
<keyword evidence="4" id="KW-1134">Transmembrane beta strand</keyword>
<dbReference type="InterPro" id="IPR023614">
    <property type="entry name" value="Porin_dom_sf"/>
</dbReference>
<evidence type="ECO:0000256" key="4">
    <source>
        <dbReference type="ARBA" id="ARBA00022452"/>
    </source>
</evidence>
<keyword evidence="3" id="KW-0813">Transport</keyword>
<organism evidence="12 13">
    <name type="scientific">Paraburkholderia caffeinilytica</name>
    <dbReference type="NCBI Taxonomy" id="1761016"/>
    <lineage>
        <taxon>Bacteria</taxon>
        <taxon>Pseudomonadati</taxon>
        <taxon>Pseudomonadota</taxon>
        <taxon>Betaproteobacteria</taxon>
        <taxon>Burkholderiales</taxon>
        <taxon>Burkholderiaceae</taxon>
        <taxon>Paraburkholderia</taxon>
    </lineage>
</organism>
<evidence type="ECO:0000256" key="6">
    <source>
        <dbReference type="ARBA" id="ARBA00022729"/>
    </source>
</evidence>
<evidence type="ECO:0000256" key="9">
    <source>
        <dbReference type="ARBA" id="ARBA00023136"/>
    </source>
</evidence>
<evidence type="ECO:0000256" key="8">
    <source>
        <dbReference type="ARBA" id="ARBA00023114"/>
    </source>
</evidence>
<evidence type="ECO:0000256" key="1">
    <source>
        <dbReference type="ARBA" id="ARBA00004571"/>
    </source>
</evidence>
<protein>
    <submittedName>
        <fullName evidence="12">Porin</fullName>
    </submittedName>
</protein>
<evidence type="ECO:0000313" key="12">
    <source>
        <dbReference type="EMBL" id="GGC26526.1"/>
    </source>
</evidence>
<dbReference type="PANTHER" id="PTHR34501">
    <property type="entry name" value="PROTEIN YDDL-RELATED"/>
    <property type="match status" value="1"/>
</dbReference>
<gene>
    <name evidence="12" type="ORF">GCM10011400_11200</name>
</gene>
<evidence type="ECO:0000256" key="7">
    <source>
        <dbReference type="ARBA" id="ARBA00023065"/>
    </source>
</evidence>
<dbReference type="CDD" id="cd00342">
    <property type="entry name" value="gram_neg_porins"/>
    <property type="match status" value="1"/>
</dbReference>
<proteinExistence type="predicted"/>
<dbReference type="RefSeq" id="WP_115783036.1">
    <property type="nucleotide sequence ID" value="NZ_BMHL01000002.1"/>
</dbReference>
<evidence type="ECO:0000256" key="5">
    <source>
        <dbReference type="ARBA" id="ARBA00022692"/>
    </source>
</evidence>
<name>A0ABQ1LLD3_9BURK</name>
<evidence type="ECO:0000313" key="13">
    <source>
        <dbReference type="Proteomes" id="UP000602004"/>
    </source>
</evidence>
<dbReference type="Pfam" id="PF13609">
    <property type="entry name" value="Porin_4"/>
    <property type="match status" value="1"/>
</dbReference>
<dbReference type="InterPro" id="IPR033900">
    <property type="entry name" value="Gram_neg_porin_domain"/>
</dbReference>
<dbReference type="InterPro" id="IPR050298">
    <property type="entry name" value="Gram-neg_bact_OMP"/>
</dbReference>
<evidence type="ECO:0000256" key="10">
    <source>
        <dbReference type="ARBA" id="ARBA00023237"/>
    </source>
</evidence>
<evidence type="ECO:0000259" key="11">
    <source>
        <dbReference type="Pfam" id="PF13609"/>
    </source>
</evidence>
<sequence>MHIPGGKNAYPLWIACAMLGSPCLAQTSVSLYGQIDVFAGATKSIGGRTAWQESSGGLSTSYFGMKGAEDLGADTKAIFALEGFFQPQNGQIGRFPNDVFFSRNAYVGIESPYGTFTAGRQSTNLFISTILFNPFVDSFTFSPVVLQTYLGLGGQSVIGDTGWNNAVQYSTPRFGGLSGAAMYSFGNSAGAAGQRKWSAQFFYFHGPFAATGVYQYENYSFAAGDISTALAGVPGLSSQSTSELAATYDFRLVKLYAQYLRTNDRTNNGTVIVNRGQAGFSIPLGVGSILGSYAYSKSNGPVDGVVRKTWAVGYDYPLSKRTDVYAAYLSDHLTGKSTGDTLGVGIRTKF</sequence>
<evidence type="ECO:0000256" key="3">
    <source>
        <dbReference type="ARBA" id="ARBA00022448"/>
    </source>
</evidence>
<evidence type="ECO:0000256" key="2">
    <source>
        <dbReference type="ARBA" id="ARBA00011233"/>
    </source>
</evidence>
<feature type="domain" description="Porin" evidence="11">
    <location>
        <begin position="15"/>
        <end position="331"/>
    </location>
</feature>
<keyword evidence="10" id="KW-0998">Cell outer membrane</keyword>
<dbReference type="SUPFAM" id="SSF56935">
    <property type="entry name" value="Porins"/>
    <property type="match status" value="1"/>
</dbReference>
<dbReference type="EMBL" id="BMHL01000002">
    <property type="protein sequence ID" value="GGC26526.1"/>
    <property type="molecule type" value="Genomic_DNA"/>
</dbReference>
<comment type="subunit">
    <text evidence="2">Homotrimer.</text>
</comment>
<keyword evidence="5" id="KW-0812">Transmembrane</keyword>
<reference evidence="13" key="1">
    <citation type="journal article" date="2019" name="Int. J. Syst. Evol. Microbiol.">
        <title>The Global Catalogue of Microorganisms (GCM) 10K type strain sequencing project: providing services to taxonomists for standard genome sequencing and annotation.</title>
        <authorList>
            <consortium name="The Broad Institute Genomics Platform"/>
            <consortium name="The Broad Institute Genome Sequencing Center for Infectious Disease"/>
            <person name="Wu L."/>
            <person name="Ma J."/>
        </authorList>
    </citation>
    <scope>NUCLEOTIDE SEQUENCE [LARGE SCALE GENOMIC DNA]</scope>
    <source>
        <strain evidence="13">CGMCC 1.15103</strain>
    </source>
</reference>
<accession>A0ABQ1LLD3</accession>
<dbReference type="Proteomes" id="UP000602004">
    <property type="component" value="Unassembled WGS sequence"/>
</dbReference>